<dbReference type="Proteomes" id="UP001141327">
    <property type="component" value="Unassembled WGS sequence"/>
</dbReference>
<feature type="compositionally biased region" description="Gly residues" evidence="1">
    <location>
        <begin position="2436"/>
        <end position="2455"/>
    </location>
</feature>
<dbReference type="EMBL" id="JAPMOS010000002">
    <property type="protein sequence ID" value="KAJ4462617.1"/>
    <property type="molecule type" value="Genomic_DNA"/>
</dbReference>
<evidence type="ECO:0000313" key="4">
    <source>
        <dbReference type="Proteomes" id="UP001141327"/>
    </source>
</evidence>
<dbReference type="InterPro" id="IPR044978">
    <property type="entry name" value="GRV2/DNAJC13"/>
</dbReference>
<evidence type="ECO:0000256" key="1">
    <source>
        <dbReference type="SAM" id="MobiDB-lite"/>
    </source>
</evidence>
<dbReference type="InterPro" id="IPR045802">
    <property type="entry name" value="GRV2/DNAJC13_N"/>
</dbReference>
<dbReference type="SUPFAM" id="SSF48371">
    <property type="entry name" value="ARM repeat"/>
    <property type="match status" value="1"/>
</dbReference>
<proteinExistence type="predicted"/>
<dbReference type="InterPro" id="IPR016024">
    <property type="entry name" value="ARM-type_fold"/>
</dbReference>
<reference evidence="3" key="1">
    <citation type="journal article" date="2022" name="bioRxiv">
        <title>Genomics of Preaxostyla Flagellates Illuminates Evolutionary Transitions and the Path Towards Mitochondrial Loss.</title>
        <authorList>
            <person name="Novak L.V.F."/>
            <person name="Treitli S.C."/>
            <person name="Pyrih J."/>
            <person name="Halakuc P."/>
            <person name="Pipaliya S.V."/>
            <person name="Vacek V."/>
            <person name="Brzon O."/>
            <person name="Soukal P."/>
            <person name="Eme L."/>
            <person name="Dacks J.B."/>
            <person name="Karnkowska A."/>
            <person name="Elias M."/>
            <person name="Hampl V."/>
        </authorList>
    </citation>
    <scope>NUCLEOTIDE SEQUENCE</scope>
    <source>
        <strain evidence="3">RCP-MX</strain>
    </source>
</reference>
<accession>A0ABQ8UXX0</accession>
<evidence type="ECO:0000259" key="2">
    <source>
        <dbReference type="PROSITE" id="PS51082"/>
    </source>
</evidence>
<dbReference type="Pfam" id="PF19432">
    <property type="entry name" value="RME-8_N"/>
    <property type="match status" value="2"/>
</dbReference>
<feature type="compositionally biased region" description="Pro residues" evidence="1">
    <location>
        <begin position="2300"/>
        <end position="2325"/>
    </location>
</feature>
<feature type="region of interest" description="Disordered" evidence="1">
    <location>
        <begin position="901"/>
        <end position="926"/>
    </location>
</feature>
<feature type="compositionally biased region" description="Low complexity" evidence="1">
    <location>
        <begin position="2332"/>
        <end position="2354"/>
    </location>
</feature>
<feature type="compositionally biased region" description="Low complexity" evidence="1">
    <location>
        <begin position="905"/>
        <end position="915"/>
    </location>
</feature>
<dbReference type="Gene3D" id="1.25.10.10">
    <property type="entry name" value="Leucine-rich Repeat Variant"/>
    <property type="match status" value="1"/>
</dbReference>
<evidence type="ECO:0000313" key="3">
    <source>
        <dbReference type="EMBL" id="KAJ4462617.1"/>
    </source>
</evidence>
<dbReference type="InterPro" id="IPR011989">
    <property type="entry name" value="ARM-like"/>
</dbReference>
<name>A0ABQ8UXX0_9EUKA</name>
<feature type="region of interest" description="Disordered" evidence="1">
    <location>
        <begin position="1934"/>
        <end position="1959"/>
    </location>
</feature>
<feature type="compositionally biased region" description="Low complexity" evidence="1">
    <location>
        <begin position="2480"/>
        <end position="2490"/>
    </location>
</feature>
<protein>
    <submittedName>
        <fullName evidence="3">CRE-RME-8 protein</fullName>
    </submittedName>
</protein>
<feature type="region of interest" description="Disordered" evidence="1">
    <location>
        <begin position="2430"/>
        <end position="2511"/>
    </location>
</feature>
<feature type="domain" description="WH2" evidence="2">
    <location>
        <begin position="2355"/>
        <end position="2372"/>
    </location>
</feature>
<dbReference type="PROSITE" id="PS51082">
    <property type="entry name" value="WH2"/>
    <property type="match status" value="1"/>
</dbReference>
<organism evidence="3 4">
    <name type="scientific">Paratrimastix pyriformis</name>
    <dbReference type="NCBI Taxonomy" id="342808"/>
    <lineage>
        <taxon>Eukaryota</taxon>
        <taxon>Metamonada</taxon>
        <taxon>Preaxostyla</taxon>
        <taxon>Paratrimastigidae</taxon>
        <taxon>Paratrimastix</taxon>
    </lineage>
</organism>
<feature type="compositionally biased region" description="Low complexity" evidence="1">
    <location>
        <begin position="502"/>
        <end position="514"/>
    </location>
</feature>
<dbReference type="PANTHER" id="PTHR36983:SF2">
    <property type="entry name" value="DNAJ HOMOLOG SUBFAMILY C MEMBER 13"/>
    <property type="match status" value="1"/>
</dbReference>
<dbReference type="PANTHER" id="PTHR36983">
    <property type="entry name" value="DNAJ HOMOLOG SUBFAMILY C MEMBER 13"/>
    <property type="match status" value="1"/>
</dbReference>
<dbReference type="InterPro" id="IPR003124">
    <property type="entry name" value="WH2_dom"/>
</dbReference>
<feature type="region of interest" description="Disordered" evidence="1">
    <location>
        <begin position="2300"/>
        <end position="2354"/>
    </location>
</feature>
<gene>
    <name evidence="3" type="ORF">PAPYR_609</name>
</gene>
<sequence>MNTEEVLARCWASKKEFLGKKQRIIAVTRTKINCYEELQPKEAILHRDITRFELKEGGFTVYYQGKGKDITFLCDRREDILTHLKATYEDQHGVQLPRFPIHKVTRKGERYDCILAVGSSRLHFISKPASHHDTVHDLRQIVEIKKIVPAEPPGALEPTAIARGLVLTLANHRKYRFDSEQADNICHLIMEGIKSLGLTVPFSQSDHDGGEPFMALARTPTKNSKVFEMTLEKECRSHNGIELRPRSLVIMGAQVLERDPATHRTLACHDLSEIWSIVRYTVGGAPPIVLQEREASRETPVTLSSNNGQYWPWIQPAETAGDLRLGSRQSATTDDMEAYCINRITNLIQLQLQRERGSPVSPDMWNALLQYNTNVPLGACTCKERRLPLQLIDLLRSAGPALTPYQIVLVLQTLQRLFTSRRIFEGMGELAKPIFAHVYPYLLSPNDSVSLAAAFTLHAAVSSYTKQAVSNRSLPMALPHGANPNQTVDGGAPAPPPPAPQPQQQQQQPQAAAPSFGDNSPMVLMVLLDMLTCMAHGRDLVAPSLLGKMYNVIIELRDAFFQLARGRSFYVSECASLLLKCAMENAGQSLRIMQDSARSSGALLIQLIRALEPASVNQEQLRTSGNPETETGRRICWELGLGKPLLTHFALPPRSTSGATSGILAAYMIHHNDDSVGVLQRIVPPALYQMPFLSSLGSELRKDYIGYVLLWHDGARRELAKCLRAEIEAYDSERFRFPGVPMLWNHHEFEVRYETLEQEIPVGRYYLLQLEKTIDSVKLEKTIDSVKIEDPRLFMQQLFGRMLRADPHSPPVVFACLRIMEAVYSRYWREIGCFEFMHHIMRLLEDVRPPNVAFRDHLIRFLTASILHPANVKVLVDGGGLQVLLFHLCFAHLVNVPEPPPPVGPDGAAAPARSAPTPPPSAGGAERLSFKIEDSPYKGFAMYAAVLKLLDDVVSAGHSVDPTTGAVLSPIPRCKAILSQAPANPASGAPPQPLGPLSAVPLGRMADPLGHILGMLTCADGEVIVRAMKSARAPLLQWDDGVVRDGAGIGAMSLLSHLIVHNTPIVGRLYQSGMIHLLLYAATLCPVAAESTADILRFFLPSSLAAAGRGEGRRVAVQGEVRGPVPGDPDPHLDREAMRRRLTIELGKCLQSDIEAFKTDPFHVVSVAPIVLGPPATPGGPYQVVQAPARIPYPELERELYLGGYYVRLLADTDHFAEFPIDRPESLLASLVSTLPAMIPSNLADASIITRAMTALFARFATKPAFVKFEGASTVLRALYETSNMNLGGVERVSLMDALLVLLGRIIQPPTQAANLELCVQQGATDAVVAALRVVVTNMRACPSKISFTLNDGTVAGVPATASVTAVMQHGMQVMAVLLTNPQCRLSVSQMAAPGLAPLLMFAIDHLTGPEGAPVVPPGYPNLDQLVPAAAIRYARWDAGLRGAALPCVLQMCALGPLQEQLYKAGCLHRLMLMLLDNIAEAEAPCLRHMGGGAWAGLQTPENDFIKQTTSYMLTPGLYKHLRSNGSEAEFLATMSQTHQTAHLLWTPTTRRELAAYCRAAIDSPDSYCIPLAQPPVLTFSEIAYELQVDGMFLRYYNAAPSPVADPLHFVGALVAFLRDQEPRLPRPSHFSTEPSAQCDEAAYVHVIAASIPPPWTASITVFSELVCVTCTRRDPQWTWRFTERRCQERSHAPSSDPFIMTPKVARALERSVAQALEHVLSSSPPAQASLGIPVGAAMPDGEPAGRLPYLLTLLDHAANSPTFGAALLRAIQRALTTPECLESLDRSRAQWRLVRLALGAPTGDLRDLALKAMGSACVHKPKLGEPVLTAGAVVVLMALVSHALDAPGSTPEATRRLAMYLLLTLATDPATAQQAQSALGHMVPRALGRRMVMPRAGAQRATEATAVEMLQLYDGTWENPELIWNPQLRAQLQSALKSPSPPSDTHRDPISPPCTPSPALVVSRSVPASDVLMSRTLNSVPVMAESRDPPVWSVDDFPPVRYGDLDRERQVMGIFLGPFLAQPAWPFDEPLRFLEALMIALMENIQAPAEERTVLYKALQLLLANNPELVDSLANPQTFATVGGAAAAAKFVDRLYEILFAVLQPAEATALQKLALMALMELAYAPALATALGRNQERLKIIGRGLTELVDHTSLLLQLLLRLARVSSFVQSSVESGLRPQLEQILSLDGRSEEVRKGAALVLIAMSRDATSGPMVQSQLMLNAAFQPYKVRRSGQGKDVMPVLTLMHASLRSPCLSPISLSLPNLLVSASLIRALTILLTSASSLVVGHRICPSPASVPPPPPLGAGGVPPPPPLGSVPPPPAVGTVPRAPHVPAAATPSPAPSPARSDAPSMSNDLLRAIQRGTKLRKVPESEKKEPLDPMQLAKVGRPVPLALPPHTAPPSNGPICLNHSTRLLILFVPSPVLQAREQGTASPGGGMGGGGGGGGGMGGLMGDLASTLARRKKAMAGVDRDDTDEAAPPRASAGAAQLSAMLATARKRQQQSSTDDY</sequence>
<feature type="region of interest" description="Disordered" evidence="1">
    <location>
        <begin position="475"/>
        <end position="515"/>
    </location>
</feature>
<keyword evidence="4" id="KW-1185">Reference proteome</keyword>
<comment type="caution">
    <text evidence="3">The sequence shown here is derived from an EMBL/GenBank/DDBJ whole genome shotgun (WGS) entry which is preliminary data.</text>
</comment>